<feature type="region of interest" description="Disordered" evidence="2">
    <location>
        <begin position="1"/>
        <end position="53"/>
    </location>
</feature>
<keyword evidence="1" id="KW-0175">Coiled coil</keyword>
<dbReference type="EMBL" id="JH767567">
    <property type="protein sequence ID" value="EON64341.1"/>
    <property type="molecule type" value="Genomic_DNA"/>
</dbReference>
<proteinExistence type="predicted"/>
<dbReference type="AlphaFoldDB" id="R7YRQ1"/>
<dbReference type="OrthoDB" id="3440338at2759"/>
<dbReference type="GeneID" id="19900883"/>
<reference evidence="4" key="1">
    <citation type="submission" date="2012-06" db="EMBL/GenBank/DDBJ databases">
        <title>The genome sequence of Coniosporium apollinis CBS 100218.</title>
        <authorList>
            <consortium name="The Broad Institute Genome Sequencing Platform"/>
            <person name="Cuomo C."/>
            <person name="Gorbushina A."/>
            <person name="Noack S."/>
            <person name="Walker B."/>
            <person name="Young S.K."/>
            <person name="Zeng Q."/>
            <person name="Gargeya S."/>
            <person name="Fitzgerald M."/>
            <person name="Haas B."/>
            <person name="Abouelleil A."/>
            <person name="Alvarado L."/>
            <person name="Arachchi H.M."/>
            <person name="Berlin A.M."/>
            <person name="Chapman S.B."/>
            <person name="Goldberg J."/>
            <person name="Griggs A."/>
            <person name="Gujja S."/>
            <person name="Hansen M."/>
            <person name="Howarth C."/>
            <person name="Imamovic A."/>
            <person name="Larimer J."/>
            <person name="McCowan C."/>
            <person name="Montmayeur A."/>
            <person name="Murphy C."/>
            <person name="Neiman D."/>
            <person name="Pearson M."/>
            <person name="Priest M."/>
            <person name="Roberts A."/>
            <person name="Saif S."/>
            <person name="Shea T."/>
            <person name="Sisk P."/>
            <person name="Sykes S."/>
            <person name="Wortman J."/>
            <person name="Nusbaum C."/>
            <person name="Birren B."/>
        </authorList>
    </citation>
    <scope>NUCLEOTIDE SEQUENCE [LARGE SCALE GENOMIC DNA]</scope>
    <source>
        <strain evidence="4">CBS 100218</strain>
    </source>
</reference>
<keyword evidence="4" id="KW-1185">Reference proteome</keyword>
<accession>R7YRQ1</accession>
<dbReference type="HOGENOM" id="CLU_639365_0_0_1"/>
<dbReference type="Proteomes" id="UP000016924">
    <property type="component" value="Unassembled WGS sequence"/>
</dbReference>
<name>R7YRQ1_CONA1</name>
<dbReference type="RefSeq" id="XP_007779658.1">
    <property type="nucleotide sequence ID" value="XM_007781468.1"/>
</dbReference>
<evidence type="ECO:0000313" key="3">
    <source>
        <dbReference type="EMBL" id="EON64341.1"/>
    </source>
</evidence>
<evidence type="ECO:0000256" key="2">
    <source>
        <dbReference type="SAM" id="MobiDB-lite"/>
    </source>
</evidence>
<gene>
    <name evidence="3" type="ORF">W97_03572</name>
</gene>
<evidence type="ECO:0000313" key="4">
    <source>
        <dbReference type="Proteomes" id="UP000016924"/>
    </source>
</evidence>
<feature type="compositionally biased region" description="Polar residues" evidence="2">
    <location>
        <begin position="34"/>
        <end position="46"/>
    </location>
</feature>
<sequence>MLSFRASEIADSEGEPEPSSECSTHDEVLVKGTQEGSSTSANQGQAVTGGMGEDRVECTQWVLSPFGPKEPAVASGTDVAAGVIVRARELVQSTLIITEAAKPSESNTRSRTPHILTEYSKLLEEKGYRALVDAVTAAEPGEGNGHKTPIIGLMRRYFQDDQLAEEIDTALEDKMGRLRKVGGSSRSRRYLHGQNHTADKISTSKVDTLRQFCDNVEKRIKAVPPGEGDVPFVRPLARFGFTTQPAVRFQNHRDHVSSDTLMNLTESVCYRFFPKYEIEQSLVFAAWEPGQGWAAEILFTRLGGGYINAGTGFADCKAGQSIPKVIDLPDSSYREWQNAVVRDTFLLANLKEEARRAWAGAEEAVAKEREELRVEQQKLEDLRKEIALLDELEYNMAKEELARAVAVKEMLDRLDAVCDEIELQQASKI</sequence>
<feature type="coiled-coil region" evidence="1">
    <location>
        <begin position="351"/>
        <end position="392"/>
    </location>
</feature>
<organism evidence="3 4">
    <name type="scientific">Coniosporium apollinis (strain CBS 100218)</name>
    <name type="common">Rock-inhabiting black yeast</name>
    <dbReference type="NCBI Taxonomy" id="1168221"/>
    <lineage>
        <taxon>Eukaryota</taxon>
        <taxon>Fungi</taxon>
        <taxon>Dikarya</taxon>
        <taxon>Ascomycota</taxon>
        <taxon>Pezizomycotina</taxon>
        <taxon>Dothideomycetes</taxon>
        <taxon>Dothideomycetes incertae sedis</taxon>
        <taxon>Coniosporium</taxon>
    </lineage>
</organism>
<evidence type="ECO:0000256" key="1">
    <source>
        <dbReference type="SAM" id="Coils"/>
    </source>
</evidence>
<protein>
    <submittedName>
        <fullName evidence="3">Uncharacterized protein</fullName>
    </submittedName>
</protein>